<dbReference type="EMBL" id="CP002207">
    <property type="protein sequence ID" value="ADP32965.1"/>
    <property type="molecule type" value="Genomic_DNA"/>
</dbReference>
<organism evidence="1 2">
    <name type="scientific">Bacillus atrophaeus (strain 1942)</name>
    <dbReference type="NCBI Taxonomy" id="720555"/>
    <lineage>
        <taxon>Bacteria</taxon>
        <taxon>Bacillati</taxon>
        <taxon>Bacillota</taxon>
        <taxon>Bacilli</taxon>
        <taxon>Bacillales</taxon>
        <taxon>Bacillaceae</taxon>
        <taxon>Bacillus</taxon>
    </lineage>
</organism>
<gene>
    <name evidence="1" type="ordered locus">BATR1942_10160</name>
</gene>
<name>A0ABM5LYG0_BACA1</name>
<accession>A0ABM5LYG0</accession>
<protein>
    <submittedName>
        <fullName evidence="1">Uncharacterized protein</fullName>
    </submittedName>
</protein>
<evidence type="ECO:0000313" key="2">
    <source>
        <dbReference type="Proteomes" id="UP000006867"/>
    </source>
</evidence>
<reference evidence="1 2" key="1">
    <citation type="journal article" date="2011" name="Front. Microbiol.">
        <title>Genomic signatures of strain selection and enhancement in Bacillus atrophaeus var. globigii, a historical biowarfare simulant.</title>
        <authorList>
            <person name="Gibbons H.S."/>
            <person name="Broomall S.M."/>
            <person name="McNew L.A."/>
            <person name="Daligault H."/>
            <person name="Chapman C."/>
            <person name="Bruce D."/>
            <person name="Karavis M."/>
            <person name="Krepps M."/>
            <person name="McGregor P.A."/>
            <person name="Hong C."/>
            <person name="Park K.H."/>
            <person name="Akmal A."/>
            <person name="Feldman A."/>
            <person name="Lin J.S."/>
            <person name="Chang W.E."/>
            <person name="Higgs B.W."/>
            <person name="Demirev P."/>
            <person name="Lindquist J."/>
            <person name="Liem A."/>
            <person name="Fochler E."/>
            <person name="Read T.D."/>
            <person name="Tapia R."/>
            <person name="Johnson S."/>
            <person name="Bishop-Lilly K.A."/>
            <person name="Detter C."/>
            <person name="Han C."/>
            <person name="Sozhamannan S."/>
            <person name="Rosenzweig C.N."/>
            <person name="Skowronski E.W."/>
        </authorList>
    </citation>
    <scope>NUCLEOTIDE SEQUENCE [LARGE SCALE GENOMIC DNA]</scope>
    <source>
        <strain evidence="1 2">1942</strain>
    </source>
</reference>
<dbReference type="Proteomes" id="UP000006867">
    <property type="component" value="Chromosome"/>
</dbReference>
<evidence type="ECO:0000313" key="1">
    <source>
        <dbReference type="EMBL" id="ADP32965.1"/>
    </source>
</evidence>
<keyword evidence="2" id="KW-1185">Reference proteome</keyword>
<sequence length="47" mass="5270">MRRNPRDFYTVVSLYVEEKKLLIAADALIKTGGALHRPVGEATWIIG</sequence>
<proteinExistence type="predicted"/>